<dbReference type="Pfam" id="PF03266">
    <property type="entry name" value="NTPase_1"/>
    <property type="match status" value="1"/>
</dbReference>
<comment type="caution">
    <text evidence="1">The sequence shown here is derived from an EMBL/GenBank/DDBJ whole genome shotgun (WGS) entry which is preliminary data.</text>
</comment>
<sequence length="157" mass="18310">MINVITGKINSGKTTKIINLYDELQMGDGFVSIKNMIGNKVHSYEIMQLSTRQKQLMVLREDFLTDSWCESCKIGPYSFSKDTLENIENTIRKFIKKNITPIFLDEIGPLELHNKCFHTIFRELLDNNCELYITIRKDSLEEIIKKYDLANKIKVLN</sequence>
<dbReference type="GO" id="GO:0017111">
    <property type="term" value="F:ribonucleoside triphosphate phosphatase activity"/>
    <property type="evidence" value="ECO:0007669"/>
    <property type="project" value="InterPro"/>
</dbReference>
<dbReference type="InterPro" id="IPR027417">
    <property type="entry name" value="P-loop_NTPase"/>
</dbReference>
<proteinExistence type="predicted"/>
<dbReference type="Gene3D" id="3.40.50.300">
    <property type="entry name" value="P-loop containing nucleotide triphosphate hydrolases"/>
    <property type="match status" value="1"/>
</dbReference>
<gene>
    <name evidence="1" type="ORF">SH1V18_25180</name>
</gene>
<dbReference type="Proteomes" id="UP001144256">
    <property type="component" value="Unassembled WGS sequence"/>
</dbReference>
<reference evidence="1" key="1">
    <citation type="submission" date="2022-06" db="EMBL/GenBank/DDBJ databases">
        <title>Vallitalea longa sp. nov., an anaerobic bacterium isolated from marine sediment.</title>
        <authorList>
            <person name="Hirano S."/>
            <person name="Terahara T."/>
            <person name="Mori K."/>
            <person name="Hamada M."/>
            <person name="Matsumoto R."/>
            <person name="Kobayashi T."/>
        </authorList>
    </citation>
    <scope>NUCLEOTIDE SEQUENCE</scope>
    <source>
        <strain evidence="1">SH18-1</strain>
    </source>
</reference>
<name>A0A9W5YCV6_9FIRM</name>
<dbReference type="EMBL" id="BRLB01000007">
    <property type="protein sequence ID" value="GKX30038.1"/>
    <property type="molecule type" value="Genomic_DNA"/>
</dbReference>
<dbReference type="RefSeq" id="WP_281815893.1">
    <property type="nucleotide sequence ID" value="NZ_BRLB01000007.1"/>
</dbReference>
<dbReference type="InterPro" id="IPR004948">
    <property type="entry name" value="Nuc-triphosphatase_THEP1"/>
</dbReference>
<dbReference type="AlphaFoldDB" id="A0A9W5YCV6"/>
<evidence type="ECO:0000313" key="1">
    <source>
        <dbReference type="EMBL" id="GKX30038.1"/>
    </source>
</evidence>
<dbReference type="SUPFAM" id="SSF52540">
    <property type="entry name" value="P-loop containing nucleoside triphosphate hydrolases"/>
    <property type="match status" value="1"/>
</dbReference>
<keyword evidence="2" id="KW-1185">Reference proteome</keyword>
<protein>
    <submittedName>
        <fullName evidence="1">Uncharacterized protein</fullName>
    </submittedName>
</protein>
<evidence type="ECO:0000313" key="2">
    <source>
        <dbReference type="Proteomes" id="UP001144256"/>
    </source>
</evidence>
<organism evidence="1 2">
    <name type="scientific">Vallitalea longa</name>
    <dbReference type="NCBI Taxonomy" id="2936439"/>
    <lineage>
        <taxon>Bacteria</taxon>
        <taxon>Bacillati</taxon>
        <taxon>Bacillota</taxon>
        <taxon>Clostridia</taxon>
        <taxon>Lachnospirales</taxon>
        <taxon>Vallitaleaceae</taxon>
        <taxon>Vallitalea</taxon>
    </lineage>
</organism>
<accession>A0A9W5YCV6</accession>